<dbReference type="RefSeq" id="WP_230338223.1">
    <property type="nucleotide sequence ID" value="NZ_CP069798.1"/>
</dbReference>
<evidence type="ECO:0000256" key="1">
    <source>
        <dbReference type="SAM" id="MobiDB-lite"/>
    </source>
</evidence>
<sequence>MRVGILQGGRCKTQECKDNAAEKSRKLNQQQDKELADAVRKAAKGDTRDLIFLHKIHNDDVNNREILISTIRKNYPELTYEQILQKADFYQKEAIKNPNWGWENALIRVQSAHPTEFLAAATNLSKDIYDFIKPSGAGGSTAILNAKKSNQAKGEKGTGLRGGSKKDRDKWYGYNDKEFQRWWHREGKTDFGGKDIDNSNEAKAAWEA</sequence>
<dbReference type="Proteomes" id="UP000653156">
    <property type="component" value="Chromosome"/>
</dbReference>
<feature type="region of interest" description="Disordered" evidence="1">
    <location>
        <begin position="189"/>
        <end position="208"/>
    </location>
</feature>
<reference evidence="2" key="1">
    <citation type="submission" date="2021-02" db="EMBL/GenBank/DDBJ databases">
        <title>Neisseriaceae sp. 26B isolated from the cloaca of a Common Toad-headed Turtle (Mesoclemmys nasuta).</title>
        <authorList>
            <person name="Spergser J."/>
            <person name="Busse H.-J."/>
        </authorList>
    </citation>
    <scope>NUCLEOTIDE SEQUENCE</scope>
    <source>
        <strain evidence="2">26B</strain>
    </source>
</reference>
<dbReference type="AlphaFoldDB" id="A0A892ZD16"/>
<dbReference type="KEGG" id="ptes:JQU52_09295"/>
<feature type="region of interest" description="Disordered" evidence="1">
    <location>
        <begin position="148"/>
        <end position="169"/>
    </location>
</feature>
<organism evidence="2 3">
    <name type="scientific">Paralysiella testudinis</name>
    <dbReference type="NCBI Taxonomy" id="2809020"/>
    <lineage>
        <taxon>Bacteria</taxon>
        <taxon>Pseudomonadati</taxon>
        <taxon>Pseudomonadota</taxon>
        <taxon>Betaproteobacteria</taxon>
        <taxon>Neisseriales</taxon>
        <taxon>Neisseriaceae</taxon>
        <taxon>Paralysiella</taxon>
    </lineage>
</organism>
<proteinExistence type="predicted"/>
<keyword evidence="3" id="KW-1185">Reference proteome</keyword>
<name>A0A892ZD16_9NEIS</name>
<protein>
    <submittedName>
        <fullName evidence="2">Uncharacterized protein</fullName>
    </submittedName>
</protein>
<dbReference type="EMBL" id="CP069798">
    <property type="protein sequence ID" value="QRQ80931.1"/>
    <property type="molecule type" value="Genomic_DNA"/>
</dbReference>
<accession>A0A892ZD16</accession>
<gene>
    <name evidence="2" type="ORF">JQU52_09295</name>
</gene>
<feature type="compositionally biased region" description="Basic and acidic residues" evidence="1">
    <location>
        <begin position="153"/>
        <end position="169"/>
    </location>
</feature>
<evidence type="ECO:0000313" key="3">
    <source>
        <dbReference type="Proteomes" id="UP000653156"/>
    </source>
</evidence>
<evidence type="ECO:0000313" key="2">
    <source>
        <dbReference type="EMBL" id="QRQ80931.1"/>
    </source>
</evidence>